<dbReference type="Gene3D" id="3.40.50.1820">
    <property type="entry name" value="alpha/beta hydrolase"/>
    <property type="match status" value="1"/>
</dbReference>
<dbReference type="GO" id="GO:0016787">
    <property type="term" value="F:hydrolase activity"/>
    <property type="evidence" value="ECO:0007669"/>
    <property type="project" value="UniProtKB-KW"/>
</dbReference>
<name>A0ABZ2HKD6_9RHOB</name>
<gene>
    <name evidence="1" type="ORF">RZ517_13450</name>
</gene>
<accession>A0ABZ2HKD6</accession>
<dbReference type="Proteomes" id="UP001364156">
    <property type="component" value="Chromosome"/>
</dbReference>
<evidence type="ECO:0000313" key="1">
    <source>
        <dbReference type="EMBL" id="WWR45780.1"/>
    </source>
</evidence>
<proteinExistence type="predicted"/>
<sequence>MSKHSYHHLAHPPKPGAPLIFAFHGTGGDEAQFFSFARRIDPSAGIVAPKGDVDENGAARFFKRKGEGLYDMEDLPKRVGAMAALISAHANDHPTSPIYGFGYSNGANILSSVIMAWPELFDRAGLMHPMIPWAPEPVDGLQGREVFLTAGRNDPICPWSVTERLITWFDAQGAQVETLVHDGGHEIALDEYRAVTEFLKRPAKVKGDAT</sequence>
<keyword evidence="1" id="KW-0378">Hydrolase</keyword>
<dbReference type="InterPro" id="IPR029058">
    <property type="entry name" value="AB_hydrolase_fold"/>
</dbReference>
<evidence type="ECO:0000313" key="2">
    <source>
        <dbReference type="Proteomes" id="UP001364156"/>
    </source>
</evidence>
<dbReference type="EMBL" id="CP146069">
    <property type="protein sequence ID" value="WWR45780.1"/>
    <property type="molecule type" value="Genomic_DNA"/>
</dbReference>
<reference evidence="1 2" key="1">
    <citation type="submission" date="2023-10" db="EMBL/GenBank/DDBJ databases">
        <title>Roseovarius strain S88 nov., isolated from a marine algae.</title>
        <authorList>
            <person name="Lee M.W."/>
            <person name="Lee J.K."/>
            <person name="Kim J.M."/>
            <person name="Choi D.G."/>
            <person name="Baek J.H."/>
            <person name="Bayburt H."/>
            <person name="Jung J.J."/>
            <person name="Han D.M."/>
            <person name="Jeon C.O."/>
        </authorList>
    </citation>
    <scope>NUCLEOTIDE SEQUENCE [LARGE SCALE GENOMIC DNA]</scope>
    <source>
        <strain evidence="1 2">S88</strain>
    </source>
</reference>
<organism evidence="1 2">
    <name type="scientific">Roseovarius phycicola</name>
    <dbReference type="NCBI Taxonomy" id="3080976"/>
    <lineage>
        <taxon>Bacteria</taxon>
        <taxon>Pseudomonadati</taxon>
        <taxon>Pseudomonadota</taxon>
        <taxon>Alphaproteobacteria</taxon>
        <taxon>Rhodobacterales</taxon>
        <taxon>Roseobacteraceae</taxon>
        <taxon>Roseovarius</taxon>
    </lineage>
</organism>
<keyword evidence="2" id="KW-1185">Reference proteome</keyword>
<dbReference type="RefSeq" id="WP_338548696.1">
    <property type="nucleotide sequence ID" value="NZ_CP146069.1"/>
</dbReference>
<dbReference type="SUPFAM" id="SSF53474">
    <property type="entry name" value="alpha/beta-Hydrolases"/>
    <property type="match status" value="1"/>
</dbReference>
<protein>
    <submittedName>
        <fullName evidence="1">Alpha/beta hydrolase</fullName>
    </submittedName>
</protein>